<keyword evidence="3" id="KW-1185">Reference proteome</keyword>
<feature type="domain" description="Gp28/Gp37-like" evidence="1">
    <location>
        <begin position="13"/>
        <end position="491"/>
    </location>
</feature>
<name>A0A1H1LQW1_9CORY</name>
<dbReference type="InterPro" id="IPR029432">
    <property type="entry name" value="Gp28/Gp37-like_dom"/>
</dbReference>
<sequence>MVEPRFGTNPLNITVHNNDYTDARRIGHYISAKFTEEFGFTAGTGELVVEASHPLAGRLMQADKDVVPITCEYNGWRWTGRVQSYEASGKPGREVVTCTLVSDEIQLAHLLAMSSPRLPLALQKKRDYQNGPLLQVVHHYLLENLARTDLPTYLFMPPPRHLDKSPKVDVSARMTYMPDLLRDVLDEHDYGLTVRMWWPGQPFPTGKMVPLGVQGQSMLEVSRLTPVGDVLNQTLEVGENSARARRAEADNAMNPTGGSLFKPTSPGIIIQVTPIREREHVRFSTGSGEVESITLSGKGTGPVRAVVGGKSDDWVNELMGLGIDFAVQGIITAIGGALGSVLGPGGTAIGGIVGGMIGSVLKNQTEDTVFAFTDRVDVRRRAAEGPFHLRESFTSSSAGVFTYDTSALAERALLEAQGGQTIEMKMVDGCSKILGDDSTADNGKPIHGYRVGDRVQLHEHLSGATLTDIITGVEIVDEVGSRVRVTPRVGKRRNLTNPYLKMVEGMNDIFSTIRDLGLAT</sequence>
<protein>
    <submittedName>
        <fullName evidence="2">Virus ReqiPepy6 Gp37-like protein</fullName>
    </submittedName>
</protein>
<evidence type="ECO:0000259" key="1">
    <source>
        <dbReference type="Pfam" id="PF14594"/>
    </source>
</evidence>
<dbReference type="RefSeq" id="WP_019193351.1">
    <property type="nucleotide sequence ID" value="NZ_LT629765.1"/>
</dbReference>
<evidence type="ECO:0000313" key="2">
    <source>
        <dbReference type="EMBL" id="SDR76179.1"/>
    </source>
</evidence>
<dbReference type="eggNOG" id="ENOG5031IXE">
    <property type="taxonomic scope" value="Bacteria"/>
</dbReference>
<accession>A0A1H1LQW1</accession>
<dbReference type="Proteomes" id="UP000182237">
    <property type="component" value="Chromosome I"/>
</dbReference>
<evidence type="ECO:0000313" key="3">
    <source>
        <dbReference type="Proteomes" id="UP000182237"/>
    </source>
</evidence>
<dbReference type="AlphaFoldDB" id="A0A1H1LQW1"/>
<proteinExistence type="predicted"/>
<gene>
    <name evidence="2" type="ORF">SAMN04488539_0286</name>
</gene>
<dbReference type="Pfam" id="PF14594">
    <property type="entry name" value="Sipho_Gp37"/>
    <property type="match status" value="1"/>
</dbReference>
<organism evidence="2 3">
    <name type="scientific">Corynebacterium timonense</name>
    <dbReference type="NCBI Taxonomy" id="441500"/>
    <lineage>
        <taxon>Bacteria</taxon>
        <taxon>Bacillati</taxon>
        <taxon>Actinomycetota</taxon>
        <taxon>Actinomycetes</taxon>
        <taxon>Mycobacteriales</taxon>
        <taxon>Corynebacteriaceae</taxon>
        <taxon>Corynebacterium</taxon>
    </lineage>
</organism>
<dbReference type="EMBL" id="LT629765">
    <property type="protein sequence ID" value="SDR76179.1"/>
    <property type="molecule type" value="Genomic_DNA"/>
</dbReference>
<dbReference type="OrthoDB" id="4495642at2"/>
<dbReference type="STRING" id="1203190.GCA_000312345_00484"/>
<reference evidence="2 3" key="1">
    <citation type="submission" date="2016-10" db="EMBL/GenBank/DDBJ databases">
        <authorList>
            <person name="de Groot N.N."/>
        </authorList>
    </citation>
    <scope>NUCLEOTIDE SEQUENCE [LARGE SCALE GENOMIC DNA]</scope>
    <source>
        <strain evidence="2 3">DSM 45434</strain>
    </source>
</reference>